<accession>A0A9J5WXG6</accession>
<dbReference type="AlphaFoldDB" id="A0A9J5WXG6"/>
<dbReference type="EMBL" id="JACXVP010000010">
    <property type="protein sequence ID" value="KAG5580055.1"/>
    <property type="molecule type" value="Genomic_DNA"/>
</dbReference>
<evidence type="ECO:0000313" key="1">
    <source>
        <dbReference type="EMBL" id="KAG5580055.1"/>
    </source>
</evidence>
<proteinExistence type="predicted"/>
<organism evidence="1 2">
    <name type="scientific">Solanum commersonii</name>
    <name type="common">Commerson's wild potato</name>
    <name type="synonym">Commerson's nightshade</name>
    <dbReference type="NCBI Taxonomy" id="4109"/>
    <lineage>
        <taxon>Eukaryota</taxon>
        <taxon>Viridiplantae</taxon>
        <taxon>Streptophyta</taxon>
        <taxon>Embryophyta</taxon>
        <taxon>Tracheophyta</taxon>
        <taxon>Spermatophyta</taxon>
        <taxon>Magnoliopsida</taxon>
        <taxon>eudicotyledons</taxon>
        <taxon>Gunneridae</taxon>
        <taxon>Pentapetalae</taxon>
        <taxon>asterids</taxon>
        <taxon>lamiids</taxon>
        <taxon>Solanales</taxon>
        <taxon>Solanaceae</taxon>
        <taxon>Solanoideae</taxon>
        <taxon>Solaneae</taxon>
        <taxon>Solanum</taxon>
    </lineage>
</organism>
<evidence type="ECO:0000313" key="2">
    <source>
        <dbReference type="Proteomes" id="UP000824120"/>
    </source>
</evidence>
<protein>
    <submittedName>
        <fullName evidence="1">Uncharacterized protein</fullName>
    </submittedName>
</protein>
<reference evidence="1 2" key="1">
    <citation type="submission" date="2020-09" db="EMBL/GenBank/DDBJ databases">
        <title>De no assembly of potato wild relative species, Solanum commersonii.</title>
        <authorList>
            <person name="Cho K."/>
        </authorList>
    </citation>
    <scope>NUCLEOTIDE SEQUENCE [LARGE SCALE GENOMIC DNA]</scope>
    <source>
        <strain evidence="1">LZ3.2</strain>
        <tissue evidence="1">Leaf</tissue>
    </source>
</reference>
<name>A0A9J5WXG6_SOLCO</name>
<comment type="caution">
    <text evidence="1">The sequence shown here is derived from an EMBL/GenBank/DDBJ whole genome shotgun (WGS) entry which is preliminary data.</text>
</comment>
<dbReference type="Proteomes" id="UP000824120">
    <property type="component" value="Chromosome 10"/>
</dbReference>
<sequence>MPGIEAYRLAARRSTERASCPIQSRETLVSESRETTATVVDLGNCASAEELGVSVGVTVVMDIPEDPGAGVGRGAFAGDDFMFTNSTDAAFFLST</sequence>
<keyword evidence="2" id="KW-1185">Reference proteome</keyword>
<gene>
    <name evidence="1" type="ORF">H5410_050682</name>
</gene>